<dbReference type="OrthoDB" id="28394at10239"/>
<keyword evidence="1" id="KW-1133">Transmembrane helix</keyword>
<dbReference type="Proteomes" id="UP000030715">
    <property type="component" value="Segment"/>
</dbReference>
<evidence type="ECO:0000313" key="3">
    <source>
        <dbReference type="Proteomes" id="UP000030715"/>
    </source>
</evidence>
<dbReference type="GeneID" id="26632574"/>
<gene>
    <name evidence="2" type="ORF">VR5_267</name>
</gene>
<organism evidence="2 3">
    <name type="scientific">Escherichia phage vb_EcoM-VR5</name>
    <dbReference type="NCBI Taxonomy" id="1567026"/>
    <lineage>
        <taxon>Viruses</taxon>
        <taxon>Duplodnaviria</taxon>
        <taxon>Heunggongvirae</taxon>
        <taxon>Uroviricota</taxon>
        <taxon>Caudoviricetes</taxon>
        <taxon>Pantevenvirales</taxon>
        <taxon>Straboviridae</taxon>
        <taxon>Tevenvirinae</taxon>
        <taxon>Dhakavirus</taxon>
        <taxon>Dhakavirus vr5</taxon>
    </lineage>
</organism>
<keyword evidence="1" id="KW-0472">Membrane</keyword>
<keyword evidence="1" id="KW-0812">Transmembrane</keyword>
<proteinExistence type="predicted"/>
<dbReference type="KEGG" id="vg:26632574"/>
<accession>A0A0A7HFP8</accession>
<sequence>MKKLLKAIWNMFILFMVLCIFPIAFMIDHVRVYFNYFF</sequence>
<keyword evidence="3" id="KW-1185">Reference proteome</keyword>
<feature type="transmembrane region" description="Helical" evidence="1">
    <location>
        <begin position="7"/>
        <end position="27"/>
    </location>
</feature>
<reference evidence="2 3" key="1">
    <citation type="submission" date="2014-10" db="EMBL/GenBank/DDBJ databases">
        <title>VR bacteriophages - a small but diverse group of low-temperature viruses.</title>
        <authorList>
            <person name="Kaliniene L."/>
            <person name="Meskys R."/>
            <person name="Simoliunas E."/>
            <person name="Zajanckauskaite A."/>
            <person name="Truncaite L."/>
        </authorList>
    </citation>
    <scope>NUCLEOTIDE SEQUENCE [LARGE SCALE GENOMIC DNA]</scope>
</reference>
<protein>
    <submittedName>
        <fullName evidence="2">Uncharacterized protein</fullName>
    </submittedName>
</protein>
<dbReference type="RefSeq" id="YP_009205961.1">
    <property type="nucleotide sequence ID" value="NC_028881.1"/>
</dbReference>
<name>A0A0A7HFP8_9CAUD</name>
<evidence type="ECO:0000256" key="1">
    <source>
        <dbReference type="SAM" id="Phobius"/>
    </source>
</evidence>
<evidence type="ECO:0000313" key="2">
    <source>
        <dbReference type="EMBL" id="AIZ02054.1"/>
    </source>
</evidence>
<dbReference type="EMBL" id="KP007359">
    <property type="protein sequence ID" value="AIZ02054.1"/>
    <property type="molecule type" value="Genomic_DNA"/>
</dbReference>